<dbReference type="InterPro" id="IPR002067">
    <property type="entry name" value="MCP"/>
</dbReference>
<protein>
    <submittedName>
        <fullName evidence="12">Solute carrier family 25 member 45</fullName>
    </submittedName>
</protein>
<evidence type="ECO:0000256" key="7">
    <source>
        <dbReference type="ARBA" id="ARBA00023128"/>
    </source>
</evidence>
<keyword evidence="3 10" id="KW-0813">Transport</keyword>
<evidence type="ECO:0000256" key="3">
    <source>
        <dbReference type="ARBA" id="ARBA00022448"/>
    </source>
</evidence>
<sequence>MPTAEFLAGWLSGAAGLVLGYPIDTVKVRLQTQAGYRNILDCVVTTYRDETVRGFFKGMSFPLLSVAVANSVMFGTYSNVLQYLCDTHHRDHSVNPPRYAHIFTAGCVSGMVQALILAPVDLIKVRLQNQTHLYSRRRALPGACQSRYRGPVHCAVSIFQEEGVAGMFRGGRALAFRDSPTVAVYFLTYTGLCRGMTEERQDPGPVTILVAGGFAGTVSWVLATPMDVVKARLQMDGVKQAEYRGILDCILASARQEGWQVFFKGLSLNALWAFPVNAVTFLSYEHLLKLLC</sequence>
<keyword evidence="7" id="KW-0496">Mitochondrion</keyword>
<dbReference type="PRINTS" id="PR00926">
    <property type="entry name" value="MITOCARRIER"/>
</dbReference>
<keyword evidence="8 9" id="KW-0472">Membrane</keyword>
<dbReference type="PANTHER" id="PTHR45624">
    <property type="entry name" value="MITOCHONDRIAL BASIC AMINO ACIDS TRANSPORTER-RELATED"/>
    <property type="match status" value="1"/>
</dbReference>
<dbReference type="GeneID" id="110083758"/>
<dbReference type="InterPro" id="IPR018108">
    <property type="entry name" value="MCP_transmembrane"/>
</dbReference>
<evidence type="ECO:0000256" key="10">
    <source>
        <dbReference type="RuleBase" id="RU000488"/>
    </source>
</evidence>
<dbReference type="SUPFAM" id="SSF103506">
    <property type="entry name" value="Mitochondrial carrier"/>
    <property type="match status" value="1"/>
</dbReference>
<evidence type="ECO:0000256" key="4">
    <source>
        <dbReference type="ARBA" id="ARBA00022692"/>
    </source>
</evidence>
<dbReference type="InterPro" id="IPR023395">
    <property type="entry name" value="MCP_dom_sf"/>
</dbReference>
<evidence type="ECO:0000256" key="8">
    <source>
        <dbReference type="ARBA" id="ARBA00023136"/>
    </source>
</evidence>
<accession>A0ABM5F577</accession>
<feature type="repeat" description="Solcar" evidence="9">
    <location>
        <begin position="4"/>
        <end position="83"/>
    </location>
</feature>
<dbReference type="InterPro" id="IPR050567">
    <property type="entry name" value="Mitochondrial_Carrier"/>
</dbReference>
<organism evidence="11 12">
    <name type="scientific">Pogona vitticeps</name>
    <name type="common">central bearded dragon</name>
    <dbReference type="NCBI Taxonomy" id="103695"/>
    <lineage>
        <taxon>Eukaryota</taxon>
        <taxon>Metazoa</taxon>
        <taxon>Chordata</taxon>
        <taxon>Craniata</taxon>
        <taxon>Vertebrata</taxon>
        <taxon>Euteleostomi</taxon>
        <taxon>Lepidosauria</taxon>
        <taxon>Squamata</taxon>
        <taxon>Bifurcata</taxon>
        <taxon>Unidentata</taxon>
        <taxon>Episquamata</taxon>
        <taxon>Toxicofera</taxon>
        <taxon>Iguania</taxon>
        <taxon>Acrodonta</taxon>
        <taxon>Agamidae</taxon>
        <taxon>Amphibolurinae</taxon>
        <taxon>Pogona</taxon>
    </lineage>
</organism>
<keyword evidence="11" id="KW-1185">Reference proteome</keyword>
<dbReference type="RefSeq" id="XP_072840557.1">
    <property type="nucleotide sequence ID" value="XM_072984456.1"/>
</dbReference>
<dbReference type="PANTHER" id="PTHR45624:SF6">
    <property type="entry name" value="SOLUTE CARRIER FAMILY 25 MEMBER 45"/>
    <property type="match status" value="1"/>
</dbReference>
<keyword evidence="4 9" id="KW-0812">Transmembrane</keyword>
<feature type="repeat" description="Solcar" evidence="9">
    <location>
        <begin position="97"/>
        <end position="195"/>
    </location>
</feature>
<reference evidence="12" key="1">
    <citation type="submission" date="2025-08" db="UniProtKB">
        <authorList>
            <consortium name="RefSeq"/>
        </authorList>
    </citation>
    <scope>IDENTIFICATION</scope>
</reference>
<evidence type="ECO:0000256" key="1">
    <source>
        <dbReference type="ARBA" id="ARBA00004225"/>
    </source>
</evidence>
<evidence type="ECO:0000313" key="11">
    <source>
        <dbReference type="Proteomes" id="UP001652642"/>
    </source>
</evidence>
<dbReference type="Pfam" id="PF00153">
    <property type="entry name" value="Mito_carr"/>
    <property type="match status" value="3"/>
</dbReference>
<dbReference type="Proteomes" id="UP001652642">
    <property type="component" value="Chromosome 15"/>
</dbReference>
<comment type="subcellular location">
    <subcellularLocation>
        <location evidence="1">Mitochondrion membrane</location>
        <topology evidence="1">Multi-pass membrane protein</topology>
    </subcellularLocation>
</comment>
<dbReference type="Gene3D" id="1.50.40.10">
    <property type="entry name" value="Mitochondrial carrier domain"/>
    <property type="match status" value="1"/>
</dbReference>
<evidence type="ECO:0000256" key="6">
    <source>
        <dbReference type="ARBA" id="ARBA00022989"/>
    </source>
</evidence>
<gene>
    <name evidence="12" type="primary">SLC25A45</name>
</gene>
<evidence type="ECO:0000256" key="9">
    <source>
        <dbReference type="PROSITE-ProRule" id="PRU00282"/>
    </source>
</evidence>
<keyword evidence="6" id="KW-1133">Transmembrane helix</keyword>
<evidence type="ECO:0000256" key="2">
    <source>
        <dbReference type="ARBA" id="ARBA00006375"/>
    </source>
</evidence>
<dbReference type="PROSITE" id="PS50920">
    <property type="entry name" value="SOLCAR"/>
    <property type="match status" value="3"/>
</dbReference>
<feature type="repeat" description="Solcar" evidence="9">
    <location>
        <begin position="203"/>
        <end position="290"/>
    </location>
</feature>
<keyword evidence="5" id="KW-0677">Repeat</keyword>
<proteinExistence type="inferred from homology"/>
<name>A0ABM5F577_9SAUR</name>
<evidence type="ECO:0000313" key="12">
    <source>
        <dbReference type="RefSeq" id="XP_072840557.1"/>
    </source>
</evidence>
<evidence type="ECO:0000256" key="5">
    <source>
        <dbReference type="ARBA" id="ARBA00022737"/>
    </source>
</evidence>
<comment type="similarity">
    <text evidence="2 10">Belongs to the mitochondrial carrier (TC 2.A.29) family.</text>
</comment>